<evidence type="ECO:0000313" key="2">
    <source>
        <dbReference type="EnsemblMetazoa" id="CJA19812.1"/>
    </source>
</evidence>
<evidence type="ECO:0000256" key="1">
    <source>
        <dbReference type="SAM" id="MobiDB-lite"/>
    </source>
</evidence>
<feature type="compositionally biased region" description="Basic and acidic residues" evidence="1">
    <location>
        <begin position="77"/>
        <end position="100"/>
    </location>
</feature>
<reference evidence="2" key="2">
    <citation type="submission" date="2022-06" db="UniProtKB">
        <authorList>
            <consortium name="EnsemblMetazoa"/>
        </authorList>
    </citation>
    <scope>IDENTIFICATION</scope>
    <source>
        <strain evidence="2">DF5081</strain>
    </source>
</reference>
<dbReference type="Proteomes" id="UP000005237">
    <property type="component" value="Unassembled WGS sequence"/>
</dbReference>
<accession>A0A8R1IBN7</accession>
<evidence type="ECO:0000313" key="3">
    <source>
        <dbReference type="Proteomes" id="UP000005237"/>
    </source>
</evidence>
<dbReference type="Gene3D" id="1.10.510.10">
    <property type="entry name" value="Transferase(Phosphotransferase) domain 1"/>
    <property type="match status" value="1"/>
</dbReference>
<proteinExistence type="predicted"/>
<sequence length="114" mass="13651">MTEERKTEKKEDKKETEEEDEAVEIKEGIRRTVELEKVFDYIIRLAYQDHVDYQYIYKMLGEACNEEGLDINSPYDWELKDRRDRRSEPTEKPPTTEKRSTASTCTPRGKTRKK</sequence>
<feature type="region of interest" description="Disordered" evidence="1">
    <location>
        <begin position="1"/>
        <end position="23"/>
    </location>
</feature>
<keyword evidence="3" id="KW-1185">Reference proteome</keyword>
<feature type="region of interest" description="Disordered" evidence="1">
    <location>
        <begin position="68"/>
        <end position="114"/>
    </location>
</feature>
<feature type="compositionally biased region" description="Basic and acidic residues" evidence="1">
    <location>
        <begin position="1"/>
        <end position="16"/>
    </location>
</feature>
<dbReference type="EnsemblMetazoa" id="CJA19812.1">
    <property type="protein sequence ID" value="CJA19812.1"/>
    <property type="gene ID" value="WBGene00175383"/>
</dbReference>
<dbReference type="AlphaFoldDB" id="A0A8R1IBN7"/>
<protein>
    <submittedName>
        <fullName evidence="2">Uncharacterized protein</fullName>
    </submittedName>
</protein>
<organism evidence="2 3">
    <name type="scientific">Caenorhabditis japonica</name>
    <dbReference type="NCBI Taxonomy" id="281687"/>
    <lineage>
        <taxon>Eukaryota</taxon>
        <taxon>Metazoa</taxon>
        <taxon>Ecdysozoa</taxon>
        <taxon>Nematoda</taxon>
        <taxon>Chromadorea</taxon>
        <taxon>Rhabditida</taxon>
        <taxon>Rhabditina</taxon>
        <taxon>Rhabditomorpha</taxon>
        <taxon>Rhabditoidea</taxon>
        <taxon>Rhabditidae</taxon>
        <taxon>Peloderinae</taxon>
        <taxon>Caenorhabditis</taxon>
    </lineage>
</organism>
<reference evidence="3" key="1">
    <citation type="submission" date="2010-08" db="EMBL/GenBank/DDBJ databases">
        <authorList>
            <consortium name="Caenorhabditis japonica Sequencing Consortium"/>
            <person name="Wilson R.K."/>
        </authorList>
    </citation>
    <scope>NUCLEOTIDE SEQUENCE [LARGE SCALE GENOMIC DNA]</scope>
    <source>
        <strain evidence="3">DF5081</strain>
    </source>
</reference>
<name>A0A8R1IBN7_CAEJA</name>